<feature type="compositionally biased region" description="Basic and acidic residues" evidence="2">
    <location>
        <begin position="94"/>
        <end position="104"/>
    </location>
</feature>
<keyword evidence="1" id="KW-0175">Coiled coil</keyword>
<reference evidence="3" key="1">
    <citation type="submission" date="2021-06" db="EMBL/GenBank/DDBJ databases">
        <authorList>
            <person name="Hodson N. C."/>
            <person name="Mongue J. A."/>
            <person name="Jaron S. K."/>
        </authorList>
    </citation>
    <scope>NUCLEOTIDE SEQUENCE</scope>
</reference>
<feature type="compositionally biased region" description="Polar residues" evidence="2">
    <location>
        <begin position="1"/>
        <end position="12"/>
    </location>
</feature>
<proteinExistence type="predicted"/>
<evidence type="ECO:0000313" key="4">
    <source>
        <dbReference type="Proteomes" id="UP000708208"/>
    </source>
</evidence>
<dbReference type="Proteomes" id="UP000708208">
    <property type="component" value="Unassembled WGS sequence"/>
</dbReference>
<evidence type="ECO:0000313" key="3">
    <source>
        <dbReference type="EMBL" id="CAG7827685.1"/>
    </source>
</evidence>
<dbReference type="EMBL" id="CAJVCH010544533">
    <property type="protein sequence ID" value="CAG7827685.1"/>
    <property type="molecule type" value="Genomic_DNA"/>
</dbReference>
<name>A0A8J2PZG2_9HEXA</name>
<dbReference type="OrthoDB" id="10252347at2759"/>
<feature type="non-terminal residue" evidence="3">
    <location>
        <position position="166"/>
    </location>
</feature>
<sequence>KGSTVDLSSGSNKALDLATPSPPPSSSARDRFNFRSIFSRPSPPKSLNNQLYPYNTASEDDLFDFINKQENEALHERQKREMLNNMIEQLDEKTDGYKLDKRDTLGSSSNNPGIMKKSIMKKDPSNVILESRIAEMEAQLSQSKRNLTLAQQEISELRSKNNKNME</sequence>
<evidence type="ECO:0000256" key="2">
    <source>
        <dbReference type="SAM" id="MobiDB-lite"/>
    </source>
</evidence>
<organism evidence="3 4">
    <name type="scientific">Allacma fusca</name>
    <dbReference type="NCBI Taxonomy" id="39272"/>
    <lineage>
        <taxon>Eukaryota</taxon>
        <taxon>Metazoa</taxon>
        <taxon>Ecdysozoa</taxon>
        <taxon>Arthropoda</taxon>
        <taxon>Hexapoda</taxon>
        <taxon>Collembola</taxon>
        <taxon>Symphypleona</taxon>
        <taxon>Sminthuridae</taxon>
        <taxon>Allacma</taxon>
    </lineage>
</organism>
<gene>
    <name evidence="3" type="ORF">AFUS01_LOCUS37659</name>
</gene>
<protein>
    <submittedName>
        <fullName evidence="3">Uncharacterized protein</fullName>
    </submittedName>
</protein>
<keyword evidence="4" id="KW-1185">Reference proteome</keyword>
<feature type="region of interest" description="Disordered" evidence="2">
    <location>
        <begin position="94"/>
        <end position="119"/>
    </location>
</feature>
<comment type="caution">
    <text evidence="3">The sequence shown here is derived from an EMBL/GenBank/DDBJ whole genome shotgun (WGS) entry which is preliminary data.</text>
</comment>
<feature type="coiled-coil region" evidence="1">
    <location>
        <begin position="66"/>
        <end position="93"/>
    </location>
</feature>
<feature type="non-terminal residue" evidence="3">
    <location>
        <position position="1"/>
    </location>
</feature>
<evidence type="ECO:0000256" key="1">
    <source>
        <dbReference type="SAM" id="Coils"/>
    </source>
</evidence>
<feature type="region of interest" description="Disordered" evidence="2">
    <location>
        <begin position="1"/>
        <end position="51"/>
    </location>
</feature>
<feature type="coiled-coil region" evidence="1">
    <location>
        <begin position="126"/>
        <end position="160"/>
    </location>
</feature>
<accession>A0A8J2PZG2</accession>
<dbReference type="AlphaFoldDB" id="A0A8J2PZG2"/>